<evidence type="ECO:0008006" key="3">
    <source>
        <dbReference type="Google" id="ProtNLM"/>
    </source>
</evidence>
<evidence type="ECO:0000313" key="1">
    <source>
        <dbReference type="EMBL" id="TWP51759.1"/>
    </source>
</evidence>
<dbReference type="RefSeq" id="WP_146351448.1">
    <property type="nucleotide sequence ID" value="NZ_VOBR01000007.1"/>
</dbReference>
<sequence>MSTPVPSLNVASPDCAEAFFAGRAARCVNLRHAGSLAELRTVLEGHLNTVGSPATLDLLGHSTREHHLLRLGDTPINMLDPTVARFFHALAEARLLPRLRITAVRLLGCETAVTEAGQRTLRMLARTLDLPVFGTLKPLLKSHSTADGFNPAFTHILVEASAFS</sequence>
<dbReference type="Proteomes" id="UP000316639">
    <property type="component" value="Unassembled WGS sequence"/>
</dbReference>
<organism evidence="1 2">
    <name type="scientific">Lentzea tibetensis</name>
    <dbReference type="NCBI Taxonomy" id="2591470"/>
    <lineage>
        <taxon>Bacteria</taxon>
        <taxon>Bacillati</taxon>
        <taxon>Actinomycetota</taxon>
        <taxon>Actinomycetes</taxon>
        <taxon>Pseudonocardiales</taxon>
        <taxon>Pseudonocardiaceae</taxon>
        <taxon>Lentzea</taxon>
    </lineage>
</organism>
<proteinExistence type="predicted"/>
<accession>A0A563EVQ3</accession>
<evidence type="ECO:0000313" key="2">
    <source>
        <dbReference type="Proteomes" id="UP000316639"/>
    </source>
</evidence>
<name>A0A563EVQ3_9PSEU</name>
<gene>
    <name evidence="1" type="ORF">FKR81_12905</name>
</gene>
<protein>
    <recommendedName>
        <fullName evidence="3">DUF4347 domain-containing protein</fullName>
    </recommendedName>
</protein>
<comment type="caution">
    <text evidence="1">The sequence shown here is derived from an EMBL/GenBank/DDBJ whole genome shotgun (WGS) entry which is preliminary data.</text>
</comment>
<dbReference type="EMBL" id="VOBR01000007">
    <property type="protein sequence ID" value="TWP51759.1"/>
    <property type="molecule type" value="Genomic_DNA"/>
</dbReference>
<dbReference type="AlphaFoldDB" id="A0A563EVQ3"/>
<reference evidence="1 2" key="1">
    <citation type="submission" date="2019-07" db="EMBL/GenBank/DDBJ databases">
        <title>Lentzea xizangensis sp. nov., isolated from Qinghai-Tibetan Plateau Soils.</title>
        <authorList>
            <person name="Huang J."/>
        </authorList>
    </citation>
    <scope>NUCLEOTIDE SEQUENCE [LARGE SCALE GENOMIC DNA]</scope>
    <source>
        <strain evidence="1 2">FXJ1.1311</strain>
    </source>
</reference>
<dbReference type="OrthoDB" id="9854202at2"/>
<keyword evidence="2" id="KW-1185">Reference proteome</keyword>